<dbReference type="SUPFAM" id="SSF55729">
    <property type="entry name" value="Acyl-CoA N-acyltransferases (Nat)"/>
    <property type="match status" value="1"/>
</dbReference>
<evidence type="ECO:0000256" key="1">
    <source>
        <dbReference type="ARBA" id="ARBA00022679"/>
    </source>
</evidence>
<dbReference type="SMART" id="SM00347">
    <property type="entry name" value="HTH_MARR"/>
    <property type="match status" value="1"/>
</dbReference>
<dbReference type="PROSITE" id="PS51186">
    <property type="entry name" value="GNAT"/>
    <property type="match status" value="1"/>
</dbReference>
<dbReference type="Pfam" id="PF12802">
    <property type="entry name" value="MarR_2"/>
    <property type="match status" value="1"/>
</dbReference>
<keyword evidence="1" id="KW-0808">Transferase</keyword>
<dbReference type="InterPro" id="IPR000835">
    <property type="entry name" value="HTH_MarR-typ"/>
</dbReference>
<dbReference type="Gene3D" id="3.40.630.30">
    <property type="match status" value="1"/>
</dbReference>
<dbReference type="Gene3D" id="1.10.10.10">
    <property type="entry name" value="Winged helix-like DNA-binding domain superfamily/Winged helix DNA-binding domain"/>
    <property type="match status" value="1"/>
</dbReference>
<dbReference type="InterPro" id="IPR050769">
    <property type="entry name" value="NAT_camello-type"/>
</dbReference>
<dbReference type="GO" id="GO:0008080">
    <property type="term" value="F:N-acetyltransferase activity"/>
    <property type="evidence" value="ECO:0007669"/>
    <property type="project" value="InterPro"/>
</dbReference>
<dbReference type="InterPro" id="IPR000182">
    <property type="entry name" value="GNAT_dom"/>
</dbReference>
<dbReference type="InterPro" id="IPR036388">
    <property type="entry name" value="WH-like_DNA-bd_sf"/>
</dbReference>
<dbReference type="SUPFAM" id="SSF46785">
    <property type="entry name" value="Winged helix' DNA-binding domain"/>
    <property type="match status" value="1"/>
</dbReference>
<reference evidence="5" key="1">
    <citation type="submission" date="2017-11" db="EMBL/GenBank/DDBJ databases">
        <authorList>
            <person name="Kuznetsova I."/>
            <person name="Sazanova A."/>
            <person name="Chirak E."/>
            <person name="Safronova V."/>
            <person name="Willems A."/>
        </authorList>
    </citation>
    <scope>NUCLEOTIDE SEQUENCE [LARGE SCALE GENOMIC DNA]</scope>
    <source>
        <strain evidence="5">PEPV15</strain>
    </source>
</reference>
<dbReference type="EMBL" id="PGGN01000005">
    <property type="protein sequence ID" value="PSH55413.1"/>
    <property type="molecule type" value="Genomic_DNA"/>
</dbReference>
<dbReference type="CDD" id="cd04301">
    <property type="entry name" value="NAT_SF"/>
    <property type="match status" value="1"/>
</dbReference>
<feature type="domain" description="N-acetyltransferase" evidence="3">
    <location>
        <begin position="159"/>
        <end position="304"/>
    </location>
</feature>
<dbReference type="InterPro" id="IPR036390">
    <property type="entry name" value="WH_DNA-bd_sf"/>
</dbReference>
<dbReference type="OrthoDB" id="273614at2"/>
<dbReference type="PANTHER" id="PTHR13947:SF37">
    <property type="entry name" value="LD18367P"/>
    <property type="match status" value="1"/>
</dbReference>
<comment type="caution">
    <text evidence="4">The sequence shown here is derived from an EMBL/GenBank/DDBJ whole genome shotgun (WGS) entry which is preliminary data.</text>
</comment>
<dbReference type="AlphaFoldDB" id="A0A2P7AMI2"/>
<dbReference type="InterPro" id="IPR016181">
    <property type="entry name" value="Acyl_CoA_acyltransferase"/>
</dbReference>
<feature type="domain" description="HTH marR-type" evidence="2">
    <location>
        <begin position="1"/>
        <end position="135"/>
    </location>
</feature>
<evidence type="ECO:0000313" key="5">
    <source>
        <dbReference type="Proteomes" id="UP000241158"/>
    </source>
</evidence>
<dbReference type="PROSITE" id="PS50995">
    <property type="entry name" value="HTH_MARR_2"/>
    <property type="match status" value="1"/>
</dbReference>
<dbReference type="GO" id="GO:0003700">
    <property type="term" value="F:DNA-binding transcription factor activity"/>
    <property type="evidence" value="ECO:0007669"/>
    <property type="project" value="InterPro"/>
</dbReference>
<sequence>MSAVDEFRSFNRFFTREIGLLDKHLLASDYTLAEGRVLYELANNGEQTAADLGRSLQMDKAHLSRIVARFEKRKLVRVRASSTHGRQRLIALTPAGQEVFSGLNRRSQLQIERILAPLNDNERGRLISSMRQIRSIIDTDQTPDKVTYRSPRPGDLGWVIHRQAVLYHEEYGLDWTYEALVAEILSKFVTTFEPAREAAWIAEYAGSIAGSIFLVQSDDSMVAQLRLLYVEPSARCLGIGRTLVAMCIDRARELGYHKIKLWTNDILISARRIYEAAGFQLVDEEKHHSFGQDLVGQTWVLDLRPGGAPDK</sequence>
<keyword evidence="5" id="KW-1185">Reference proteome</keyword>
<dbReference type="Proteomes" id="UP000241158">
    <property type="component" value="Unassembled WGS sequence"/>
</dbReference>
<dbReference type="PANTHER" id="PTHR13947">
    <property type="entry name" value="GNAT FAMILY N-ACETYLTRANSFERASE"/>
    <property type="match status" value="1"/>
</dbReference>
<proteinExistence type="predicted"/>
<protein>
    <submittedName>
        <fullName evidence="4">MarR family transcriptional regulator</fullName>
    </submittedName>
</protein>
<gene>
    <name evidence="4" type="ORF">CU100_22415</name>
</gene>
<evidence type="ECO:0000313" key="4">
    <source>
        <dbReference type="EMBL" id="PSH55413.1"/>
    </source>
</evidence>
<organism evidence="4 5">
    <name type="scientific">Phyllobacterium endophyticum</name>
    <dbReference type="NCBI Taxonomy" id="1149773"/>
    <lineage>
        <taxon>Bacteria</taxon>
        <taxon>Pseudomonadati</taxon>
        <taxon>Pseudomonadota</taxon>
        <taxon>Alphaproteobacteria</taxon>
        <taxon>Hyphomicrobiales</taxon>
        <taxon>Phyllobacteriaceae</taxon>
        <taxon>Phyllobacterium</taxon>
    </lineage>
</organism>
<dbReference type="Pfam" id="PF00583">
    <property type="entry name" value="Acetyltransf_1"/>
    <property type="match status" value="1"/>
</dbReference>
<accession>A0A2P7AMI2</accession>
<evidence type="ECO:0000259" key="3">
    <source>
        <dbReference type="PROSITE" id="PS51186"/>
    </source>
</evidence>
<evidence type="ECO:0000259" key="2">
    <source>
        <dbReference type="PROSITE" id="PS50995"/>
    </source>
</evidence>
<name>A0A2P7AMI2_9HYPH</name>